<protein>
    <recommendedName>
        <fullName evidence="5">RlpA-like protein double-psi beta-barrel domain-containing protein</fullName>
    </recommendedName>
</protein>
<dbReference type="OrthoDB" id="623670at2759"/>
<dbReference type="PANTHER" id="PTHR31836">
    <property type="match status" value="1"/>
</dbReference>
<evidence type="ECO:0000256" key="1">
    <source>
        <dbReference type="ARBA" id="ARBA00022729"/>
    </source>
</evidence>
<reference evidence="3" key="1">
    <citation type="journal article" date="2020" name="Stud. Mycol.">
        <title>101 Dothideomycetes genomes: a test case for predicting lifestyles and emergence of pathogens.</title>
        <authorList>
            <person name="Haridas S."/>
            <person name="Albert R."/>
            <person name="Binder M."/>
            <person name="Bloem J."/>
            <person name="Labutti K."/>
            <person name="Salamov A."/>
            <person name="Andreopoulos B."/>
            <person name="Baker S."/>
            <person name="Barry K."/>
            <person name="Bills G."/>
            <person name="Bluhm B."/>
            <person name="Cannon C."/>
            <person name="Castanera R."/>
            <person name="Culley D."/>
            <person name="Daum C."/>
            <person name="Ezra D."/>
            <person name="Gonzalez J."/>
            <person name="Henrissat B."/>
            <person name="Kuo A."/>
            <person name="Liang C."/>
            <person name="Lipzen A."/>
            <person name="Lutzoni F."/>
            <person name="Magnuson J."/>
            <person name="Mondo S."/>
            <person name="Nolan M."/>
            <person name="Ohm R."/>
            <person name="Pangilinan J."/>
            <person name="Park H.-J."/>
            <person name="Ramirez L."/>
            <person name="Alfaro M."/>
            <person name="Sun H."/>
            <person name="Tritt A."/>
            <person name="Yoshinaga Y."/>
            <person name="Zwiers L.-H."/>
            <person name="Turgeon B."/>
            <person name="Goodwin S."/>
            <person name="Spatafora J."/>
            <person name="Crous P."/>
            <person name="Grigoriev I."/>
        </authorList>
    </citation>
    <scope>NUCLEOTIDE SEQUENCE</scope>
    <source>
        <strain evidence="3">CBS 161.51</strain>
    </source>
</reference>
<gene>
    <name evidence="3" type="ORF">EJ02DRAFT_207153</name>
</gene>
<keyword evidence="2" id="KW-0472">Membrane</keyword>
<keyword evidence="4" id="KW-1185">Reference proteome</keyword>
<dbReference type="EMBL" id="ML976050">
    <property type="protein sequence ID" value="KAF1941226.1"/>
    <property type="molecule type" value="Genomic_DNA"/>
</dbReference>
<evidence type="ECO:0000313" key="4">
    <source>
        <dbReference type="Proteomes" id="UP000800038"/>
    </source>
</evidence>
<dbReference type="Gene3D" id="2.40.40.10">
    <property type="entry name" value="RlpA-like domain"/>
    <property type="match status" value="1"/>
</dbReference>
<organism evidence="3 4">
    <name type="scientific">Clathrospora elynae</name>
    <dbReference type="NCBI Taxonomy" id="706981"/>
    <lineage>
        <taxon>Eukaryota</taxon>
        <taxon>Fungi</taxon>
        <taxon>Dikarya</taxon>
        <taxon>Ascomycota</taxon>
        <taxon>Pezizomycotina</taxon>
        <taxon>Dothideomycetes</taxon>
        <taxon>Pleosporomycetidae</taxon>
        <taxon>Pleosporales</taxon>
        <taxon>Diademaceae</taxon>
        <taxon>Clathrospora</taxon>
    </lineage>
</organism>
<proteinExistence type="predicted"/>
<keyword evidence="1" id="KW-0732">Signal</keyword>
<name>A0A6A5SRJ4_9PLEO</name>
<accession>A0A6A5SRJ4</accession>
<evidence type="ECO:0000313" key="3">
    <source>
        <dbReference type="EMBL" id="KAF1941226.1"/>
    </source>
</evidence>
<keyword evidence="2" id="KW-0812">Transmembrane</keyword>
<feature type="transmembrane region" description="Helical" evidence="2">
    <location>
        <begin position="81"/>
        <end position="103"/>
    </location>
</feature>
<dbReference type="Proteomes" id="UP000800038">
    <property type="component" value="Unassembled WGS sequence"/>
</dbReference>
<dbReference type="CDD" id="cd22191">
    <property type="entry name" value="DPBB_RlpA_EXP_N-like"/>
    <property type="match status" value="1"/>
</dbReference>
<dbReference type="PANTHER" id="PTHR31836:SF27">
    <property type="entry name" value="RLPA-LIKE PROTEIN DOUBLE-PSI BETA-BARREL DOMAIN-CONTAINING PROTEIN"/>
    <property type="match status" value="1"/>
</dbReference>
<sequence>MNTPVIPRKPLAESGQAHVKEVDSANTASASSWNAAEGSVELRRHHGFVAGIKTSLWSLSARFNHILPPHRRYIGHSRRTLLIMIGITFSCLIALIVGLAAGLTTRNNDNAIPFPNGAQTTNGDLTYYTPALGACGDTHGEDDAVVAISHYVFDPATPGTNPNMNSLCGRKIRAWRVDERTGKYASIDVTVVDKCMGCQANDLDVSPTMFKKLAAMDLGRVRVDWVWL</sequence>
<dbReference type="InterPro" id="IPR036908">
    <property type="entry name" value="RlpA-like_sf"/>
</dbReference>
<evidence type="ECO:0000256" key="2">
    <source>
        <dbReference type="SAM" id="Phobius"/>
    </source>
</evidence>
<dbReference type="InterPro" id="IPR051477">
    <property type="entry name" value="Expansin_CellWall"/>
</dbReference>
<keyword evidence="2" id="KW-1133">Transmembrane helix</keyword>
<dbReference type="AlphaFoldDB" id="A0A6A5SRJ4"/>
<dbReference type="SUPFAM" id="SSF50685">
    <property type="entry name" value="Barwin-like endoglucanases"/>
    <property type="match status" value="1"/>
</dbReference>
<evidence type="ECO:0008006" key="5">
    <source>
        <dbReference type="Google" id="ProtNLM"/>
    </source>
</evidence>